<reference evidence="3" key="2">
    <citation type="submission" date="2025-09" db="UniProtKB">
        <authorList>
            <consortium name="Ensembl"/>
        </authorList>
    </citation>
    <scope>IDENTIFICATION</scope>
</reference>
<evidence type="ECO:0000256" key="1">
    <source>
        <dbReference type="SAM" id="Coils"/>
    </source>
</evidence>
<feature type="transmembrane region" description="Helical" evidence="2">
    <location>
        <begin position="81"/>
        <end position="98"/>
    </location>
</feature>
<reference evidence="3" key="1">
    <citation type="submission" date="2025-08" db="UniProtKB">
        <authorList>
            <consortium name="Ensembl"/>
        </authorList>
    </citation>
    <scope>IDENTIFICATION</scope>
</reference>
<dbReference type="Proteomes" id="UP000472270">
    <property type="component" value="Unassembled WGS sequence"/>
</dbReference>
<protein>
    <submittedName>
        <fullName evidence="3">Uncharacterized protein</fullName>
    </submittedName>
</protein>
<keyword evidence="2" id="KW-1133">Transmembrane helix</keyword>
<feature type="coiled-coil region" evidence="1">
    <location>
        <begin position="19"/>
        <end position="53"/>
    </location>
</feature>
<organism evidence="3 4">
    <name type="scientific">Sinocyclocheilus rhinocerous</name>
    <dbReference type="NCBI Taxonomy" id="307959"/>
    <lineage>
        <taxon>Eukaryota</taxon>
        <taxon>Metazoa</taxon>
        <taxon>Chordata</taxon>
        <taxon>Craniata</taxon>
        <taxon>Vertebrata</taxon>
        <taxon>Euteleostomi</taxon>
        <taxon>Actinopterygii</taxon>
        <taxon>Neopterygii</taxon>
        <taxon>Teleostei</taxon>
        <taxon>Ostariophysi</taxon>
        <taxon>Cypriniformes</taxon>
        <taxon>Cyprinidae</taxon>
        <taxon>Cyprininae</taxon>
        <taxon>Sinocyclocheilus</taxon>
    </lineage>
</organism>
<evidence type="ECO:0000313" key="3">
    <source>
        <dbReference type="Ensembl" id="ENSSRHP00000096880.1"/>
    </source>
</evidence>
<keyword evidence="2" id="KW-0812">Transmembrane</keyword>
<keyword evidence="4" id="KW-1185">Reference proteome</keyword>
<accession>A0A673N277</accession>
<keyword evidence="1" id="KW-0175">Coiled coil</keyword>
<sequence>MVLSSKFPADLSPEERSELEEIRRRKGALLLEIQRLKEELREAIIEVEGLESSTEGRLKSRHVAMGRKKFNMDPKKLKKHIIFHILYIIVSPLCPAFLKRVDFYKAHRSEKARCALIGQLSSAL</sequence>
<evidence type="ECO:0000313" key="4">
    <source>
        <dbReference type="Proteomes" id="UP000472270"/>
    </source>
</evidence>
<dbReference type="Ensembl" id="ENSSRHT00000099509.1">
    <property type="protein sequence ID" value="ENSSRHP00000096880.1"/>
    <property type="gene ID" value="ENSSRHG00000047588.1"/>
</dbReference>
<dbReference type="AlphaFoldDB" id="A0A673N277"/>
<name>A0A673N277_9TELE</name>
<evidence type="ECO:0000256" key="2">
    <source>
        <dbReference type="SAM" id="Phobius"/>
    </source>
</evidence>
<keyword evidence="2" id="KW-0472">Membrane</keyword>
<proteinExistence type="predicted"/>